<feature type="compositionally biased region" description="Polar residues" evidence="1">
    <location>
        <begin position="260"/>
        <end position="282"/>
    </location>
</feature>
<feature type="region of interest" description="Disordered" evidence="1">
    <location>
        <begin position="86"/>
        <end position="172"/>
    </location>
</feature>
<feature type="region of interest" description="Disordered" evidence="1">
    <location>
        <begin position="260"/>
        <end position="329"/>
    </location>
</feature>
<sequence length="538" mass="56101">MSLRRDDGRSIAVWENSPWRAFIRQRDPADAESQAGNGSQQFRNGQDISQLLYQNNTDDIREIFGRALDATRSNWSYGHAKWNRSGDASSYGLDDDFFDDDDEESTTDTEKAESQPQQTETLPASPVVRNGSIRIAAPSSRRRRGTATGSCASAEDSDVQQHGGGPEWTASAPRTPARMHILSPGGGSSISDPNSQLVCVTRSPQGAQPGSPISPFADAGSRSGRARAVTLGGGGGVSATMSSKLLHVQAASMPARHSLEMNSSRKVMSPTGPNVSGSLRRSNSFDEGRHGGEAATSPSASRSTAAVVAAHERSQGNPRVIRNHRAATTTGTVPVVASSCSSFQYRTSGGGGSSSGGVEPHASLQRDVTLMRSRSRRTGLHGGDDRWASGSDGGHPKNPSLGPSSSSRMMEVHGARSYTTPHLTKVASSVATSAAVAAAAALVTPLASGSYCQLIQTPSGDVRKHPVSTVLAAHDSGRSLGGHSAGHPGENGRSILGGENGPSAVDCLPSHLLTYLTDIIHTHITSGMLNALFGGPSR</sequence>
<feature type="region of interest" description="Disordered" evidence="1">
    <location>
        <begin position="25"/>
        <end position="45"/>
    </location>
</feature>
<accession>D8TNI1</accession>
<evidence type="ECO:0000256" key="1">
    <source>
        <dbReference type="SAM" id="MobiDB-lite"/>
    </source>
</evidence>
<keyword evidence="3" id="KW-1185">Reference proteome</keyword>
<protein>
    <submittedName>
        <fullName evidence="2">Uncharacterized protein</fullName>
    </submittedName>
</protein>
<dbReference type="KEGG" id="vcn:VOLCADRAFT_88186"/>
<evidence type="ECO:0000313" key="2">
    <source>
        <dbReference type="EMBL" id="EFJ50998.1"/>
    </source>
</evidence>
<dbReference type="EMBL" id="GL378329">
    <property type="protein sequence ID" value="EFJ50998.1"/>
    <property type="molecule type" value="Genomic_DNA"/>
</dbReference>
<gene>
    <name evidence="2" type="ORF">VOLCADRAFT_88186</name>
</gene>
<feature type="compositionally biased region" description="Acidic residues" evidence="1">
    <location>
        <begin position="93"/>
        <end position="107"/>
    </location>
</feature>
<feature type="region of interest" description="Disordered" evidence="1">
    <location>
        <begin position="346"/>
        <end position="412"/>
    </location>
</feature>
<proteinExistence type="predicted"/>
<name>D8TNI1_VOLCA</name>
<dbReference type="InParanoid" id="D8TNI1"/>
<feature type="compositionally biased region" description="Basic and acidic residues" evidence="1">
    <location>
        <begin position="283"/>
        <end position="292"/>
    </location>
</feature>
<evidence type="ECO:0000313" key="3">
    <source>
        <dbReference type="Proteomes" id="UP000001058"/>
    </source>
</evidence>
<feature type="compositionally biased region" description="Polar residues" evidence="1">
    <location>
        <begin position="34"/>
        <end position="45"/>
    </location>
</feature>
<dbReference type="GeneID" id="9620893"/>
<dbReference type="AlphaFoldDB" id="D8TNI1"/>
<feature type="region of interest" description="Disordered" evidence="1">
    <location>
        <begin position="477"/>
        <end position="498"/>
    </location>
</feature>
<dbReference type="RefSeq" id="XP_002948010.1">
    <property type="nucleotide sequence ID" value="XM_002947964.1"/>
</dbReference>
<organism evidence="3">
    <name type="scientific">Volvox carteri f. nagariensis</name>
    <dbReference type="NCBI Taxonomy" id="3068"/>
    <lineage>
        <taxon>Eukaryota</taxon>
        <taxon>Viridiplantae</taxon>
        <taxon>Chlorophyta</taxon>
        <taxon>core chlorophytes</taxon>
        <taxon>Chlorophyceae</taxon>
        <taxon>CS clade</taxon>
        <taxon>Chlamydomonadales</taxon>
        <taxon>Volvocaceae</taxon>
        <taxon>Volvox</taxon>
    </lineage>
</organism>
<feature type="compositionally biased region" description="Low complexity" evidence="1">
    <location>
        <begin position="294"/>
        <end position="309"/>
    </location>
</feature>
<dbReference type="OrthoDB" id="10405711at2759"/>
<reference evidence="2 3" key="1">
    <citation type="journal article" date="2010" name="Science">
        <title>Genomic analysis of organismal complexity in the multicellular green alga Volvox carteri.</title>
        <authorList>
            <person name="Prochnik S.E."/>
            <person name="Umen J."/>
            <person name="Nedelcu A.M."/>
            <person name="Hallmann A."/>
            <person name="Miller S.M."/>
            <person name="Nishii I."/>
            <person name="Ferris P."/>
            <person name="Kuo A."/>
            <person name="Mitros T."/>
            <person name="Fritz-Laylin L.K."/>
            <person name="Hellsten U."/>
            <person name="Chapman J."/>
            <person name="Simakov O."/>
            <person name="Rensing S.A."/>
            <person name="Terry A."/>
            <person name="Pangilinan J."/>
            <person name="Kapitonov V."/>
            <person name="Jurka J."/>
            <person name="Salamov A."/>
            <person name="Shapiro H."/>
            <person name="Schmutz J."/>
            <person name="Grimwood J."/>
            <person name="Lindquist E."/>
            <person name="Lucas S."/>
            <person name="Grigoriev I.V."/>
            <person name="Schmitt R."/>
            <person name="Kirk D."/>
            <person name="Rokhsar D.S."/>
        </authorList>
    </citation>
    <scope>NUCLEOTIDE SEQUENCE [LARGE SCALE GENOMIC DNA]</scope>
    <source>
        <strain evidence="3">f. Nagariensis / Eve</strain>
    </source>
</reference>
<dbReference type="Proteomes" id="UP000001058">
    <property type="component" value="Unassembled WGS sequence"/>
</dbReference>